<organism evidence="1 2">
    <name type="scientific">Pristionchus mayeri</name>
    <dbReference type="NCBI Taxonomy" id="1317129"/>
    <lineage>
        <taxon>Eukaryota</taxon>
        <taxon>Metazoa</taxon>
        <taxon>Ecdysozoa</taxon>
        <taxon>Nematoda</taxon>
        <taxon>Chromadorea</taxon>
        <taxon>Rhabditida</taxon>
        <taxon>Rhabditina</taxon>
        <taxon>Diplogasteromorpha</taxon>
        <taxon>Diplogasteroidea</taxon>
        <taxon>Neodiplogasteridae</taxon>
        <taxon>Pristionchus</taxon>
    </lineage>
</organism>
<proteinExistence type="predicted"/>
<gene>
    <name evidence="1" type="ORF">PMAYCL1PPCAC_20726</name>
</gene>
<protein>
    <submittedName>
        <fullName evidence="1">Uncharacterized protein</fullName>
    </submittedName>
</protein>
<evidence type="ECO:0000313" key="2">
    <source>
        <dbReference type="Proteomes" id="UP001328107"/>
    </source>
</evidence>
<feature type="non-terminal residue" evidence="1">
    <location>
        <position position="1"/>
    </location>
</feature>
<dbReference type="AlphaFoldDB" id="A0AAN5CTU7"/>
<dbReference type="EMBL" id="BTRK01000004">
    <property type="protein sequence ID" value="GMR50531.1"/>
    <property type="molecule type" value="Genomic_DNA"/>
</dbReference>
<dbReference type="Proteomes" id="UP001328107">
    <property type="component" value="Unassembled WGS sequence"/>
</dbReference>
<reference evidence="2" key="1">
    <citation type="submission" date="2022-10" db="EMBL/GenBank/DDBJ databases">
        <title>Genome assembly of Pristionchus species.</title>
        <authorList>
            <person name="Yoshida K."/>
            <person name="Sommer R.J."/>
        </authorList>
    </citation>
    <scope>NUCLEOTIDE SEQUENCE [LARGE SCALE GENOMIC DNA]</scope>
    <source>
        <strain evidence="2">RS5460</strain>
    </source>
</reference>
<feature type="non-terminal residue" evidence="1">
    <location>
        <position position="156"/>
    </location>
</feature>
<comment type="caution">
    <text evidence="1">The sequence shown here is derived from an EMBL/GenBank/DDBJ whole genome shotgun (WGS) entry which is preliminary data.</text>
</comment>
<sequence length="156" mass="17935">ESRLITTISDVCNDKMTVENAIQHIPKEAMHVKTIVKCSLQVLSDLPPSNTLHVLREKMSKNVTEEMEEVVPKAERNFFDLLIAIRDKGKLPNLCTHFYHAYLDYIFFTSMNTLNNATEEVTRVARCIFWAFVHTKSVRTNVNAAQIILIEILTKQ</sequence>
<evidence type="ECO:0000313" key="1">
    <source>
        <dbReference type="EMBL" id="GMR50531.1"/>
    </source>
</evidence>
<accession>A0AAN5CTU7</accession>
<keyword evidence="2" id="KW-1185">Reference proteome</keyword>
<name>A0AAN5CTU7_9BILA</name>